<dbReference type="EMBL" id="CM027682">
    <property type="protein sequence ID" value="KAG0536536.1"/>
    <property type="molecule type" value="Genomic_DNA"/>
</dbReference>
<dbReference type="Proteomes" id="UP000807115">
    <property type="component" value="Chromosome 3"/>
</dbReference>
<dbReference type="InterPro" id="IPR023213">
    <property type="entry name" value="CAT-like_dom_sf"/>
</dbReference>
<dbReference type="InterPro" id="IPR050317">
    <property type="entry name" value="Plant_Fungal_Acyltransferase"/>
</dbReference>
<dbReference type="PANTHER" id="PTHR31642">
    <property type="entry name" value="TRICHOTHECENE 3-O-ACETYLTRANSFERASE"/>
    <property type="match status" value="1"/>
</dbReference>
<evidence type="ECO:0000313" key="5">
    <source>
        <dbReference type="Proteomes" id="UP000807115"/>
    </source>
</evidence>
<evidence type="ECO:0000256" key="3">
    <source>
        <dbReference type="ARBA" id="ARBA00023315"/>
    </source>
</evidence>
<comment type="caution">
    <text evidence="4">The sequence shown here is derived from an EMBL/GenBank/DDBJ whole genome shotgun (WGS) entry which is preliminary data.</text>
</comment>
<keyword evidence="3" id="KW-0012">Acyltransferase</keyword>
<gene>
    <name evidence="4" type="ORF">BDA96_03G072500</name>
</gene>
<dbReference type="PANTHER" id="PTHR31642:SF154">
    <property type="entry name" value="PUTRESCINE HYDROXYCINNAMOYLTRANSFERASE 1"/>
    <property type="match status" value="1"/>
</dbReference>
<dbReference type="GO" id="GO:0016747">
    <property type="term" value="F:acyltransferase activity, transferring groups other than amino-acyl groups"/>
    <property type="evidence" value="ECO:0007669"/>
    <property type="project" value="UniProtKB-ARBA"/>
</dbReference>
<keyword evidence="2" id="KW-0808">Transferase</keyword>
<accession>A0A921RAA9</accession>
<dbReference type="AlphaFoldDB" id="A0A921RAA9"/>
<reference evidence="4" key="1">
    <citation type="journal article" date="2019" name="BMC Genomics">
        <title>A new reference genome for Sorghum bicolor reveals high levels of sequence similarity between sweet and grain genotypes: implications for the genetics of sugar metabolism.</title>
        <authorList>
            <person name="Cooper E.A."/>
            <person name="Brenton Z.W."/>
            <person name="Flinn B.S."/>
            <person name="Jenkins J."/>
            <person name="Shu S."/>
            <person name="Flowers D."/>
            <person name="Luo F."/>
            <person name="Wang Y."/>
            <person name="Xia P."/>
            <person name="Barry K."/>
            <person name="Daum C."/>
            <person name="Lipzen A."/>
            <person name="Yoshinaga Y."/>
            <person name="Schmutz J."/>
            <person name="Saski C."/>
            <person name="Vermerris W."/>
            <person name="Kresovich S."/>
        </authorList>
    </citation>
    <scope>NUCLEOTIDE SEQUENCE</scope>
</reference>
<reference evidence="4" key="2">
    <citation type="submission" date="2020-10" db="EMBL/GenBank/DDBJ databases">
        <authorList>
            <person name="Cooper E.A."/>
            <person name="Brenton Z.W."/>
            <person name="Flinn B.S."/>
            <person name="Jenkins J."/>
            <person name="Shu S."/>
            <person name="Flowers D."/>
            <person name="Luo F."/>
            <person name="Wang Y."/>
            <person name="Xia P."/>
            <person name="Barry K."/>
            <person name="Daum C."/>
            <person name="Lipzen A."/>
            <person name="Yoshinaga Y."/>
            <person name="Schmutz J."/>
            <person name="Saski C."/>
            <person name="Vermerris W."/>
            <person name="Kresovich S."/>
        </authorList>
    </citation>
    <scope>NUCLEOTIDE SEQUENCE</scope>
</reference>
<evidence type="ECO:0000256" key="2">
    <source>
        <dbReference type="ARBA" id="ARBA00022679"/>
    </source>
</evidence>
<protein>
    <submittedName>
        <fullName evidence="4">Uncharacterized protein</fullName>
    </submittedName>
</protein>
<evidence type="ECO:0000256" key="1">
    <source>
        <dbReference type="ARBA" id="ARBA00009861"/>
    </source>
</evidence>
<evidence type="ECO:0000313" key="4">
    <source>
        <dbReference type="EMBL" id="KAG0536536.1"/>
    </source>
</evidence>
<dbReference type="Gene3D" id="3.30.559.10">
    <property type="entry name" value="Chloramphenicol acetyltransferase-like domain"/>
    <property type="match status" value="2"/>
</dbReference>
<comment type="similarity">
    <text evidence="1">Belongs to the plant acyltransferase family.</text>
</comment>
<proteinExistence type="inferred from homology"/>
<organism evidence="4 5">
    <name type="scientific">Sorghum bicolor</name>
    <name type="common">Sorghum</name>
    <name type="synonym">Sorghum vulgare</name>
    <dbReference type="NCBI Taxonomy" id="4558"/>
    <lineage>
        <taxon>Eukaryota</taxon>
        <taxon>Viridiplantae</taxon>
        <taxon>Streptophyta</taxon>
        <taxon>Embryophyta</taxon>
        <taxon>Tracheophyta</taxon>
        <taxon>Spermatophyta</taxon>
        <taxon>Magnoliopsida</taxon>
        <taxon>Liliopsida</taxon>
        <taxon>Poales</taxon>
        <taxon>Poaceae</taxon>
        <taxon>PACMAD clade</taxon>
        <taxon>Panicoideae</taxon>
        <taxon>Andropogonodae</taxon>
        <taxon>Andropogoneae</taxon>
        <taxon>Sorghinae</taxon>
        <taxon>Sorghum</taxon>
    </lineage>
</organism>
<name>A0A921RAA9_SORBI</name>
<sequence length="324" mass="35732">MPTKAILQRSTCTQGAPTMLPRRLISSTWPGSRRLWPEPWWPNPSPAALASTTTRDGDGKMEISCNGEGALFVVAQADDLTADDVKKFKPPPERRRLFVPLVEPSSIMLAVQVTFLKYGGVALGTAVHHVAVDALSAFHFFQTWSAFSKHGNRPTVELPCHDRTLLRARSPPAVHPNALSMFYPKHILSNPSRPLASQVFTISNDWIASLKHLCGGGTSTFCVCTCVACRLPPDSQAYLVFPADLRHRMRPPLSSCYFGNAMFWLGVTSAARDIAIEALGSIASRIRGTIDRMDDELVRFAIDYFEMAEMDSRPPRGTLPHITS</sequence>
<dbReference type="Pfam" id="PF02458">
    <property type="entry name" value="Transferase"/>
    <property type="match status" value="1"/>
</dbReference>